<feature type="region of interest" description="Disordered" evidence="1">
    <location>
        <begin position="719"/>
        <end position="755"/>
    </location>
</feature>
<dbReference type="Proteomes" id="UP000245956">
    <property type="component" value="Unassembled WGS sequence"/>
</dbReference>
<evidence type="ECO:0000313" key="5">
    <source>
        <dbReference type="Proteomes" id="UP001287286"/>
    </source>
</evidence>
<reference evidence="2 5" key="4">
    <citation type="journal article" date="2024" name="Microbiol. Resour. Announc.">
        <title>Genome annotations for the ascomycete fungi Trichoderma harzianum, Trichoderma aggressivum, and Purpureocillium lilacinum.</title>
        <authorList>
            <person name="Beijen E.P.W."/>
            <person name="Ohm R.A."/>
        </authorList>
    </citation>
    <scope>NUCLEOTIDE SEQUENCE [LARGE SCALE GENOMIC DNA]</scope>
    <source>
        <strain evidence="2 5">CBS 150709</strain>
    </source>
</reference>
<dbReference type="EMBL" id="JAWRVI010000007">
    <property type="protein sequence ID" value="KAK4092808.1"/>
    <property type="molecule type" value="Genomic_DNA"/>
</dbReference>
<sequence length="965" mass="108314">MDSYERLGGPRLRPGFTPKGDKEARERRRDLKPQPYYPMPNTNYPVLSATQTMSSSYMGDKKPDEPGYPLPSRFDSPNPVYGSYTVPPKPYQPYQSDVGYQQYPSYPVPEQPIYQPYRPPGSPSADQSSVNPYRYHSKGTGGHVDREEQPSSYVPPQDHYVPLHSPPQQDSGLYPSETNAQQSPYGFDAENGRRRRKGPKQPRPAVKEPLTFELNPLEPQDVTIHMSLDATDDVEDVLEEFSRLRRLGRFNDAARHFDAHLEHFLDNKYVLTQYGRFLAERVNSSEFAKLAKRFPPQEAAVDDALELNWDLLVYLMGLDSDVETPVLQDVDKLGDKALDHLQESFPNLDSTEMELLHLVLICSAASLDDFQERFSPYTFADLYSHLWRQGMVWELCSLFLALEPICGVETVLRMFFPYFMDSPLSSSDEGGVRRLVEDWDSPDEASAFALVDLFTSLALAYMKLPRKRKIIDLCLDHASKYASALISTDTHNLKSRPCLRYTMAGVLLESYDDDEGDQRPIPLSLDSGVAGSIFTTRYLFPRASLPLYAPLEDEKPLWLPRKTKTSRTARLTTKAVMKAAEDLGDVEMQEACLLEAMEQGEEAPELVVEKLDALQATLGSGLARQSTLLFRYMLKQTPASLEELRRDILAQGETGRRSTWQDYSQCLIVRALTSGKRAKEAYQKKADAIEELLDPRERERQTYRVQSGVYPVEAYRAPPERPVQQQQQPQPQLQPQPQPLQQPQPYPAPPGPVYFNLTVVNPPVELDSSEQARYKLAPRGAGSSDKQGVNRRKKEVTWKADAKLATKLGPGDDDVIGATMSVVPDLPLRDGEGRTQELAWNCIATTSRVFEARGGTFLTGAVAPFQAREGAKELLRCLGETEKAHCGTAAPSSSMDGQAQASRCRMPQACFKPPVIAEARTSPYEDMPLRAFKHPRLDILFSTQQRSDKSGAPGVTTPPTPSDDQ</sequence>
<evidence type="ECO:0000313" key="3">
    <source>
        <dbReference type="EMBL" id="PWI71379.1"/>
    </source>
</evidence>
<proteinExistence type="predicted"/>
<protein>
    <submittedName>
        <fullName evidence="3">Uncharacterized protein</fullName>
    </submittedName>
</protein>
<dbReference type="AlphaFoldDB" id="A0A2U3EA56"/>
<reference evidence="2" key="3">
    <citation type="submission" date="2023-11" db="EMBL/GenBank/DDBJ databases">
        <authorList>
            <person name="Beijen E."/>
            <person name="Ohm R.A."/>
        </authorList>
    </citation>
    <scope>NUCLEOTIDE SEQUENCE</scope>
    <source>
        <strain evidence="2">CBS 150709</strain>
    </source>
</reference>
<organism evidence="3 4">
    <name type="scientific">Purpureocillium lilacinum</name>
    <name type="common">Paecilomyces lilacinus</name>
    <dbReference type="NCBI Taxonomy" id="33203"/>
    <lineage>
        <taxon>Eukaryota</taxon>
        <taxon>Fungi</taxon>
        <taxon>Dikarya</taxon>
        <taxon>Ascomycota</taxon>
        <taxon>Pezizomycotina</taxon>
        <taxon>Sordariomycetes</taxon>
        <taxon>Hypocreomycetidae</taxon>
        <taxon>Hypocreales</taxon>
        <taxon>Ophiocordycipitaceae</taxon>
        <taxon>Purpureocillium</taxon>
    </lineage>
</organism>
<dbReference type="Proteomes" id="UP001287286">
    <property type="component" value="Unassembled WGS sequence"/>
</dbReference>
<feature type="compositionally biased region" description="Low complexity" evidence="1">
    <location>
        <begin position="722"/>
        <end position="731"/>
    </location>
</feature>
<evidence type="ECO:0000313" key="2">
    <source>
        <dbReference type="EMBL" id="KAK4092808.1"/>
    </source>
</evidence>
<reference evidence="3" key="1">
    <citation type="submission" date="2015-05" db="EMBL/GenBank/DDBJ databases">
        <authorList>
            <person name="Wang D.B."/>
            <person name="Wang M."/>
        </authorList>
    </citation>
    <scope>NUCLEOTIDE SEQUENCE</scope>
    <source>
        <strain evidence="3">36-1</strain>
    </source>
</reference>
<feature type="compositionally biased region" description="Polar residues" evidence="1">
    <location>
        <begin position="40"/>
        <end position="57"/>
    </location>
</feature>
<evidence type="ECO:0000256" key="1">
    <source>
        <dbReference type="SAM" id="MobiDB-lite"/>
    </source>
</evidence>
<keyword evidence="5" id="KW-1185">Reference proteome</keyword>
<name>A0A2U3EA56_PURLI</name>
<feature type="compositionally biased region" description="Pro residues" evidence="1">
    <location>
        <begin position="732"/>
        <end position="752"/>
    </location>
</feature>
<gene>
    <name evidence="3" type="ORF">PCL_11473</name>
    <name evidence="2" type="ORF">Purlil1_2733</name>
</gene>
<comment type="caution">
    <text evidence="3">The sequence shown here is derived from an EMBL/GenBank/DDBJ whole genome shotgun (WGS) entry which is preliminary data.</text>
</comment>
<feature type="compositionally biased region" description="Polar residues" evidence="1">
    <location>
        <begin position="93"/>
        <end position="104"/>
    </location>
</feature>
<feature type="compositionally biased region" description="Basic and acidic residues" evidence="1">
    <location>
        <begin position="19"/>
        <end position="32"/>
    </location>
</feature>
<dbReference type="EMBL" id="LCWV01000007">
    <property type="protein sequence ID" value="PWI71379.1"/>
    <property type="molecule type" value="Genomic_DNA"/>
</dbReference>
<feature type="compositionally biased region" description="Pro residues" evidence="1">
    <location>
        <begin position="956"/>
        <end position="965"/>
    </location>
</feature>
<evidence type="ECO:0000313" key="4">
    <source>
        <dbReference type="Proteomes" id="UP000245956"/>
    </source>
</evidence>
<reference evidence="3 4" key="2">
    <citation type="journal article" date="2016" name="Front. Microbiol.">
        <title>Genome and transcriptome sequences reveal the specific parasitism of the nematophagous Purpureocillium lilacinum 36-1.</title>
        <authorList>
            <person name="Xie J."/>
            <person name="Li S."/>
            <person name="Mo C."/>
            <person name="Xiao X."/>
            <person name="Peng D."/>
            <person name="Wang G."/>
            <person name="Xiao Y."/>
        </authorList>
    </citation>
    <scope>NUCLEOTIDE SEQUENCE [LARGE SCALE GENOMIC DNA]</scope>
    <source>
        <strain evidence="3 4">36-1</strain>
    </source>
</reference>
<feature type="region of interest" description="Disordered" evidence="1">
    <location>
        <begin position="776"/>
        <end position="795"/>
    </location>
</feature>
<feature type="region of interest" description="Disordered" evidence="1">
    <location>
        <begin position="940"/>
        <end position="965"/>
    </location>
</feature>
<feature type="compositionally biased region" description="Polar residues" evidence="1">
    <location>
        <begin position="166"/>
        <end position="184"/>
    </location>
</feature>
<accession>A0A2U3EA56</accession>
<feature type="region of interest" description="Disordered" evidence="1">
    <location>
        <begin position="1"/>
        <end position="208"/>
    </location>
</feature>